<dbReference type="Proteomes" id="UP000030706">
    <property type="component" value="Unassembled WGS sequence"/>
</dbReference>
<keyword evidence="2" id="KW-1185">Reference proteome</keyword>
<evidence type="ECO:0000313" key="1">
    <source>
        <dbReference type="EMBL" id="KEQ87132.1"/>
    </source>
</evidence>
<dbReference type="HOGENOM" id="CLU_2468671_0_0_1"/>
<dbReference type="EMBL" id="KL584977">
    <property type="protein sequence ID" value="KEQ87132.1"/>
    <property type="molecule type" value="Genomic_DNA"/>
</dbReference>
<protein>
    <submittedName>
        <fullName evidence="1">Uncharacterized protein</fullName>
    </submittedName>
</protein>
<sequence>MFWLLLMRLQEDASILCSQSHASTSPAFYLGFRMMIWSKNVSEFGSERKGLGGPSADAEWSSPTDLRTRLGAIFLKYPGIAEAHAHLA</sequence>
<dbReference type="GeneID" id="40747304"/>
<name>A0A074XYV2_AURPU</name>
<evidence type="ECO:0000313" key="2">
    <source>
        <dbReference type="Proteomes" id="UP000030706"/>
    </source>
</evidence>
<accession>A0A074XYV2</accession>
<proteinExistence type="predicted"/>
<reference evidence="1 2" key="1">
    <citation type="journal article" date="2014" name="BMC Genomics">
        <title>Genome sequencing of four Aureobasidium pullulans varieties: biotechnological potential, stress tolerance, and description of new species.</title>
        <authorList>
            <person name="Gostin Ar C."/>
            <person name="Ohm R.A."/>
            <person name="Kogej T."/>
            <person name="Sonjak S."/>
            <person name="Turk M."/>
            <person name="Zajc J."/>
            <person name="Zalar P."/>
            <person name="Grube M."/>
            <person name="Sun H."/>
            <person name="Han J."/>
            <person name="Sharma A."/>
            <person name="Chiniquy J."/>
            <person name="Ngan C.Y."/>
            <person name="Lipzen A."/>
            <person name="Barry K."/>
            <person name="Grigoriev I.V."/>
            <person name="Gunde-Cimerman N."/>
        </authorList>
    </citation>
    <scope>NUCLEOTIDE SEQUENCE [LARGE SCALE GENOMIC DNA]</scope>
    <source>
        <strain evidence="1 2">EXF-150</strain>
    </source>
</reference>
<dbReference type="RefSeq" id="XP_029763319.1">
    <property type="nucleotide sequence ID" value="XM_029904998.1"/>
</dbReference>
<dbReference type="AlphaFoldDB" id="A0A074XYV2"/>
<gene>
    <name evidence="1" type="ORF">M438DRAFT_343513</name>
</gene>
<organism evidence="1 2">
    <name type="scientific">Aureobasidium pullulans EXF-150</name>
    <dbReference type="NCBI Taxonomy" id="1043002"/>
    <lineage>
        <taxon>Eukaryota</taxon>
        <taxon>Fungi</taxon>
        <taxon>Dikarya</taxon>
        <taxon>Ascomycota</taxon>
        <taxon>Pezizomycotina</taxon>
        <taxon>Dothideomycetes</taxon>
        <taxon>Dothideomycetidae</taxon>
        <taxon>Dothideales</taxon>
        <taxon>Saccotheciaceae</taxon>
        <taxon>Aureobasidium</taxon>
    </lineage>
</organism>